<sequence length="407" mass="43958">MGDNQDELVKTRAVSDGSLIDSVGGSIGNVEMRNRAADGLRGIASVVVALSHFVHAFWPALMRNDSADPELNVQRMTLIERVLGSPPATIFFNGHFAVLIFFVLSGFVLSRPAIDGKHNTLRSRAWGRYFRLNIPIAVASLLSWLILTAGLNWNHEAAILSSSDWFGEYFQRDISLLTLLKASLYAGLLGSTVLIPPVWSLKVEFLGSLLLLSALALSPSRRGNLLSLAACSLGIVLLKPDDFIFFLCFFAGAALNYVRISVVAGVICTALGLMLGAYRSSDGLFIWVPIFPSANTAYNAVGAVLLVAAVCRAGTAERFLQSSIPQFLGRISYSLYLLHFIVLCTIASYTVVLVGVNPIGLTLSLAAYLLVTIILSVAFTRYIDSYAINSGHKFSLFVGLADKAKSN</sequence>
<protein>
    <submittedName>
        <fullName evidence="3">Acyltransferase 3</fullName>
    </submittedName>
</protein>
<geneLocation type="plasmid" evidence="4">
    <name>II</name>
</geneLocation>
<dbReference type="AlphaFoldDB" id="A0A068SZD4"/>
<feature type="domain" description="Acyltransferase 3" evidence="2">
    <location>
        <begin position="36"/>
        <end position="380"/>
    </location>
</feature>
<dbReference type="RefSeq" id="WP_051909746.1">
    <property type="nucleotide sequence ID" value="NZ_HG938354.1"/>
</dbReference>
<feature type="transmembrane region" description="Helical" evidence="1">
    <location>
        <begin position="365"/>
        <end position="383"/>
    </location>
</feature>
<reference evidence="4" key="1">
    <citation type="journal article" date="2014" name="BMC Genomics">
        <title>Genome sequencing of two Neorhizobium galegae strains reveals a noeT gene responsible for the unusual acetylation of the nodulation factors.</title>
        <authorList>
            <person name="Osterman J."/>
            <person name="Marsh J."/>
            <person name="Laine P.K."/>
            <person name="Zeng Z."/>
            <person name="Alatalo E."/>
            <person name="Sullivan J.T."/>
            <person name="Young J.P."/>
            <person name="Thomas-Oates J."/>
            <person name="Paulin L."/>
            <person name="Lindstrom K."/>
        </authorList>
    </citation>
    <scope>NUCLEOTIDE SEQUENCE [LARGE SCALE GENOMIC DNA]</scope>
    <source>
        <strain evidence="4">HAMBI 540</strain>
    </source>
</reference>
<dbReference type="Proteomes" id="UP000028181">
    <property type="component" value="Plasmid pHAMBI540a"/>
</dbReference>
<feature type="transmembrane region" description="Helical" evidence="1">
    <location>
        <begin position="297"/>
        <end position="315"/>
    </location>
</feature>
<feature type="transmembrane region" description="Helical" evidence="1">
    <location>
        <begin position="42"/>
        <end position="61"/>
    </location>
</feature>
<dbReference type="EMBL" id="HG938354">
    <property type="protein sequence ID" value="CDN51176.1"/>
    <property type="molecule type" value="Genomic_DNA"/>
</dbReference>
<keyword evidence="3" id="KW-0808">Transferase</keyword>
<evidence type="ECO:0000256" key="1">
    <source>
        <dbReference type="SAM" id="Phobius"/>
    </source>
</evidence>
<dbReference type="InterPro" id="IPR050879">
    <property type="entry name" value="Acyltransferase_3"/>
</dbReference>
<dbReference type="GO" id="GO:0016747">
    <property type="term" value="F:acyltransferase activity, transferring groups other than amino-acyl groups"/>
    <property type="evidence" value="ECO:0007669"/>
    <property type="project" value="InterPro"/>
</dbReference>
<keyword evidence="4" id="KW-1185">Reference proteome</keyword>
<feature type="transmembrane region" description="Helical" evidence="1">
    <location>
        <begin position="90"/>
        <end position="109"/>
    </location>
</feature>
<feature type="transmembrane region" description="Helical" evidence="1">
    <location>
        <begin position="257"/>
        <end position="277"/>
    </location>
</feature>
<dbReference type="HOGENOM" id="CLU_005679_13_8_5"/>
<dbReference type="InterPro" id="IPR002656">
    <property type="entry name" value="Acyl_transf_3_dom"/>
</dbReference>
<accession>A0A068SZD4</accession>
<keyword evidence="3" id="KW-0012">Acyltransferase</keyword>
<feature type="transmembrane region" description="Helical" evidence="1">
    <location>
        <begin position="336"/>
        <end position="359"/>
    </location>
</feature>
<keyword evidence="1" id="KW-0812">Transmembrane</keyword>
<proteinExistence type="predicted"/>
<organism evidence="3 4">
    <name type="scientific">Neorhizobium galegae bv. orientalis str. HAMBI 540</name>
    <dbReference type="NCBI Taxonomy" id="1028800"/>
    <lineage>
        <taxon>Bacteria</taxon>
        <taxon>Pseudomonadati</taxon>
        <taxon>Pseudomonadota</taxon>
        <taxon>Alphaproteobacteria</taxon>
        <taxon>Hyphomicrobiales</taxon>
        <taxon>Rhizobiaceae</taxon>
        <taxon>Rhizobium/Agrobacterium group</taxon>
        <taxon>Neorhizobium</taxon>
    </lineage>
</organism>
<evidence type="ECO:0000259" key="2">
    <source>
        <dbReference type="Pfam" id="PF01757"/>
    </source>
</evidence>
<keyword evidence="3" id="KW-0614">Plasmid</keyword>
<dbReference type="PATRIC" id="fig|1028800.3.peg.5118"/>
<gene>
    <name evidence="3" type="ORF">RG540_PA04980</name>
</gene>
<dbReference type="Pfam" id="PF01757">
    <property type="entry name" value="Acyl_transf_3"/>
    <property type="match status" value="1"/>
</dbReference>
<dbReference type="PANTHER" id="PTHR23028">
    <property type="entry name" value="ACETYLTRANSFERASE"/>
    <property type="match status" value="1"/>
</dbReference>
<dbReference type="PANTHER" id="PTHR23028:SF134">
    <property type="entry name" value="PUTATIVE (AFU_ORTHOLOGUE AFUA_4G08520)-RELATED"/>
    <property type="match status" value="1"/>
</dbReference>
<dbReference type="KEGG" id="ngg:RG540_PA04980"/>
<feature type="transmembrane region" description="Helical" evidence="1">
    <location>
        <begin position="174"/>
        <end position="194"/>
    </location>
</feature>
<evidence type="ECO:0000313" key="3">
    <source>
        <dbReference type="EMBL" id="CDN51176.1"/>
    </source>
</evidence>
<dbReference type="GeneID" id="24260853"/>
<dbReference type="eggNOG" id="COG1835">
    <property type="taxonomic scope" value="Bacteria"/>
</dbReference>
<evidence type="ECO:0000313" key="4">
    <source>
        <dbReference type="Proteomes" id="UP000028181"/>
    </source>
</evidence>
<feature type="transmembrane region" description="Helical" evidence="1">
    <location>
        <begin position="130"/>
        <end position="154"/>
    </location>
</feature>
<keyword evidence="1" id="KW-0472">Membrane</keyword>
<dbReference type="OrthoDB" id="9796461at2"/>
<name>A0A068SZD4_NEOGA</name>
<keyword evidence="1" id="KW-1133">Transmembrane helix</keyword>